<evidence type="ECO:0000313" key="1">
    <source>
        <dbReference type="EMBL" id="PNS94815.1"/>
    </source>
</evidence>
<dbReference type="Gramene" id="Potri.017G019300.1.v4.1">
    <property type="protein sequence ID" value="Potri.017G019300.1.v4.1"/>
    <property type="gene ID" value="Potri.017G019300.v4.1"/>
</dbReference>
<dbReference type="InParanoid" id="A0A2K1X203"/>
<accession>A0A2K1X203</accession>
<dbReference type="PANTHER" id="PTHR31170:SF24">
    <property type="match status" value="1"/>
</dbReference>
<protein>
    <submittedName>
        <fullName evidence="1">Uncharacterized protein</fullName>
    </submittedName>
</protein>
<evidence type="ECO:0000313" key="2">
    <source>
        <dbReference type="Proteomes" id="UP000006729"/>
    </source>
</evidence>
<reference evidence="1 2" key="1">
    <citation type="journal article" date="2006" name="Science">
        <title>The genome of black cottonwood, Populus trichocarpa (Torr. &amp; Gray).</title>
        <authorList>
            <person name="Tuskan G.A."/>
            <person name="Difazio S."/>
            <person name="Jansson S."/>
            <person name="Bohlmann J."/>
            <person name="Grigoriev I."/>
            <person name="Hellsten U."/>
            <person name="Putnam N."/>
            <person name="Ralph S."/>
            <person name="Rombauts S."/>
            <person name="Salamov A."/>
            <person name="Schein J."/>
            <person name="Sterck L."/>
            <person name="Aerts A."/>
            <person name="Bhalerao R.R."/>
            <person name="Bhalerao R.P."/>
            <person name="Blaudez D."/>
            <person name="Boerjan W."/>
            <person name="Brun A."/>
            <person name="Brunner A."/>
            <person name="Busov V."/>
            <person name="Campbell M."/>
            <person name="Carlson J."/>
            <person name="Chalot M."/>
            <person name="Chapman J."/>
            <person name="Chen G.L."/>
            <person name="Cooper D."/>
            <person name="Coutinho P.M."/>
            <person name="Couturier J."/>
            <person name="Covert S."/>
            <person name="Cronk Q."/>
            <person name="Cunningham R."/>
            <person name="Davis J."/>
            <person name="Degroeve S."/>
            <person name="Dejardin A."/>
            <person name="Depamphilis C."/>
            <person name="Detter J."/>
            <person name="Dirks B."/>
            <person name="Dubchak I."/>
            <person name="Duplessis S."/>
            <person name="Ehlting J."/>
            <person name="Ellis B."/>
            <person name="Gendler K."/>
            <person name="Goodstein D."/>
            <person name="Gribskov M."/>
            <person name="Grimwood J."/>
            <person name="Groover A."/>
            <person name="Gunter L."/>
            <person name="Hamberger B."/>
            <person name="Heinze B."/>
            <person name="Helariutta Y."/>
            <person name="Henrissat B."/>
            <person name="Holligan D."/>
            <person name="Holt R."/>
            <person name="Huang W."/>
            <person name="Islam-Faridi N."/>
            <person name="Jones S."/>
            <person name="Jones-Rhoades M."/>
            <person name="Jorgensen R."/>
            <person name="Joshi C."/>
            <person name="Kangasjarvi J."/>
            <person name="Karlsson J."/>
            <person name="Kelleher C."/>
            <person name="Kirkpatrick R."/>
            <person name="Kirst M."/>
            <person name="Kohler A."/>
            <person name="Kalluri U."/>
            <person name="Larimer F."/>
            <person name="Leebens-Mack J."/>
            <person name="Leple J.C."/>
            <person name="Locascio P."/>
            <person name="Lou Y."/>
            <person name="Lucas S."/>
            <person name="Martin F."/>
            <person name="Montanini B."/>
            <person name="Napoli C."/>
            <person name="Nelson D.R."/>
            <person name="Nelson C."/>
            <person name="Nieminen K."/>
            <person name="Nilsson O."/>
            <person name="Pereda V."/>
            <person name="Peter G."/>
            <person name="Philippe R."/>
            <person name="Pilate G."/>
            <person name="Poliakov A."/>
            <person name="Razumovskaya J."/>
            <person name="Richardson P."/>
            <person name="Rinaldi C."/>
            <person name="Ritland K."/>
            <person name="Rouze P."/>
            <person name="Ryaboy D."/>
            <person name="Schmutz J."/>
            <person name="Schrader J."/>
            <person name="Segerman B."/>
            <person name="Shin H."/>
            <person name="Siddiqui A."/>
            <person name="Sterky F."/>
            <person name="Terry A."/>
            <person name="Tsai C.J."/>
            <person name="Uberbacher E."/>
            <person name="Unneberg P."/>
            <person name="Vahala J."/>
            <person name="Wall K."/>
            <person name="Wessler S."/>
            <person name="Yang G."/>
            <person name="Yin T."/>
            <person name="Douglas C."/>
            <person name="Marra M."/>
            <person name="Sandberg G."/>
            <person name="Van de Peer Y."/>
            <person name="Rokhsar D."/>
        </authorList>
    </citation>
    <scope>NUCLEOTIDE SEQUENCE [LARGE SCALE GENOMIC DNA]</scope>
    <source>
        <strain evidence="2">cv. Nisqually</strain>
    </source>
</reference>
<dbReference type="Pfam" id="PF03140">
    <property type="entry name" value="DUF247"/>
    <property type="match status" value="1"/>
</dbReference>
<proteinExistence type="predicted"/>
<dbReference type="InterPro" id="IPR004158">
    <property type="entry name" value="DUF247_pln"/>
</dbReference>
<dbReference type="Proteomes" id="UP000006729">
    <property type="component" value="Chromosome 17"/>
</dbReference>
<gene>
    <name evidence="1" type="ORF">POPTR_017G019300</name>
</gene>
<dbReference type="OMA" id="DNTERIM"/>
<organism evidence="1 2">
    <name type="scientific">Populus trichocarpa</name>
    <name type="common">Western balsam poplar</name>
    <name type="synonym">Populus balsamifera subsp. trichocarpa</name>
    <dbReference type="NCBI Taxonomy" id="3694"/>
    <lineage>
        <taxon>Eukaryota</taxon>
        <taxon>Viridiplantae</taxon>
        <taxon>Streptophyta</taxon>
        <taxon>Embryophyta</taxon>
        <taxon>Tracheophyta</taxon>
        <taxon>Spermatophyta</taxon>
        <taxon>Magnoliopsida</taxon>
        <taxon>eudicotyledons</taxon>
        <taxon>Gunneridae</taxon>
        <taxon>Pentapetalae</taxon>
        <taxon>rosids</taxon>
        <taxon>fabids</taxon>
        <taxon>Malpighiales</taxon>
        <taxon>Salicaceae</taxon>
        <taxon>Saliceae</taxon>
        <taxon>Populus</taxon>
    </lineage>
</organism>
<dbReference type="OrthoDB" id="591587at2759"/>
<name>A0A2K1X203_POPTR</name>
<keyword evidence="2" id="KW-1185">Reference proteome</keyword>
<dbReference type="PANTHER" id="PTHR31170">
    <property type="entry name" value="BNAC04G53230D PROTEIN"/>
    <property type="match status" value="1"/>
</dbReference>
<sequence length="443" mass="51466">MVKLSTACASTMNNEFEGASASNGEDYDMTRNFVTRLNSMVDSCTPQQDLYKRCIYKVPNLLRNVKPEAYTPKLISIGPLHHGDAKLEIMKREKLICFRKFKGNRMSDERIMDLVNIIRNNEKNIRQNYSKNFNEIGSWEFIEMILLDAVFIIEFIKEPIDFEDGPYKNLEPWMMSDIEEDLKLLENQLPFFIIEEIYDEVNRARLELPSIPFLHLATLHFGKYPFSQEVNNDPKVWGSRHFTDLLRNLMLNGVDIGKCFTLDPIKLKYSAVMLRKAGVRFRVAEEKCMLNIRFEKGVLEIPRLKVDYSFERFIRNIMALEQCYKPFEAYICNYIKFMDNLISGAEDVDLLIGKGIILHWPGDDAALSNMINKLNENIGDTSTCYNDICRKMNVHYENRWNRMKANLSLVYFPNVWRGTATVAAAILLVLTLIQTITSVKSVF</sequence>
<dbReference type="STRING" id="3694.A0A2K1X203"/>
<dbReference type="AlphaFoldDB" id="A0A2K1X203"/>
<dbReference type="EMBL" id="CM009306">
    <property type="protein sequence ID" value="PNS94815.1"/>
    <property type="molecule type" value="Genomic_DNA"/>
</dbReference>